<gene>
    <name evidence="1" type="ORF">HMF3257_00215</name>
</gene>
<dbReference type="RefSeq" id="WP_111340113.1">
    <property type="nucleotide sequence ID" value="NZ_QLII01000001.1"/>
</dbReference>
<dbReference type="Proteomes" id="UP000249016">
    <property type="component" value="Unassembled WGS sequence"/>
</dbReference>
<reference evidence="1 2" key="1">
    <citation type="submission" date="2018-06" db="EMBL/GenBank/DDBJ databases">
        <title>Spirosoma sp. HMF3257 Genome sequencing and assembly.</title>
        <authorList>
            <person name="Kang H."/>
            <person name="Cha I."/>
            <person name="Kim H."/>
            <person name="Kang J."/>
            <person name="Joh K."/>
        </authorList>
    </citation>
    <scope>NUCLEOTIDE SEQUENCE [LARGE SCALE GENOMIC DNA]</scope>
    <source>
        <strain evidence="1 2">HMF3257</strain>
    </source>
</reference>
<organism evidence="1 2">
    <name type="scientific">Spirosoma telluris</name>
    <dbReference type="NCBI Taxonomy" id="2183553"/>
    <lineage>
        <taxon>Bacteria</taxon>
        <taxon>Pseudomonadati</taxon>
        <taxon>Bacteroidota</taxon>
        <taxon>Cytophagia</taxon>
        <taxon>Cytophagales</taxon>
        <taxon>Cytophagaceae</taxon>
        <taxon>Spirosoma</taxon>
    </lineage>
</organism>
<proteinExistence type="predicted"/>
<dbReference type="EMBL" id="QLII01000001">
    <property type="protein sequence ID" value="RAI73231.1"/>
    <property type="molecule type" value="Genomic_DNA"/>
</dbReference>
<comment type="caution">
    <text evidence="1">The sequence shown here is derived from an EMBL/GenBank/DDBJ whole genome shotgun (WGS) entry which is preliminary data.</text>
</comment>
<dbReference type="OrthoDB" id="945889at2"/>
<evidence type="ECO:0000313" key="1">
    <source>
        <dbReference type="EMBL" id="RAI73231.1"/>
    </source>
</evidence>
<protein>
    <submittedName>
        <fullName evidence="1">Uncharacterized protein</fullName>
    </submittedName>
</protein>
<accession>A0A327ND87</accession>
<keyword evidence="2" id="KW-1185">Reference proteome</keyword>
<dbReference type="AlphaFoldDB" id="A0A327ND87"/>
<evidence type="ECO:0000313" key="2">
    <source>
        <dbReference type="Proteomes" id="UP000249016"/>
    </source>
</evidence>
<sequence length="107" mass="12451">MKYSLCRFDSDGHTHINKDENIPLAEQHVKTPHFHIWDESGKEIAYRTDSIDLHENAIFEDINQGFSLFCNEFSFNGVNEKLPPILTQLRLFPDFTLEDVHAGLKFD</sequence>
<name>A0A327ND87_9BACT</name>